<dbReference type="SUPFAM" id="SSF49785">
    <property type="entry name" value="Galactose-binding domain-like"/>
    <property type="match status" value="1"/>
</dbReference>
<dbReference type="SUPFAM" id="SSF49303">
    <property type="entry name" value="beta-Galactosidase/glucuronidase domain"/>
    <property type="match status" value="3"/>
</dbReference>
<keyword evidence="7 18" id="KW-0378">Hydrolase</keyword>
<evidence type="ECO:0000256" key="2">
    <source>
        <dbReference type="ARBA" id="ARBA00004613"/>
    </source>
</evidence>
<dbReference type="Pfam" id="PF22666">
    <property type="entry name" value="Glyco_hydro_2_N2"/>
    <property type="match status" value="1"/>
</dbReference>
<evidence type="ECO:0000256" key="12">
    <source>
        <dbReference type="ARBA" id="ARBA00041614"/>
    </source>
</evidence>
<evidence type="ECO:0000256" key="11">
    <source>
        <dbReference type="ARBA" id="ARBA00041069"/>
    </source>
</evidence>
<feature type="chain" id="PRO_5045158551" description="Beta-mannosidase B" evidence="13">
    <location>
        <begin position="28"/>
        <end position="873"/>
    </location>
</feature>
<dbReference type="PANTHER" id="PTHR43730:SF1">
    <property type="entry name" value="BETA-MANNOSIDASE"/>
    <property type="match status" value="1"/>
</dbReference>
<evidence type="ECO:0000256" key="8">
    <source>
        <dbReference type="ARBA" id="ARBA00023180"/>
    </source>
</evidence>
<evidence type="ECO:0000259" key="15">
    <source>
        <dbReference type="Pfam" id="PF17753"/>
    </source>
</evidence>
<accession>A0ABN1ELU3</accession>
<evidence type="ECO:0000256" key="3">
    <source>
        <dbReference type="ARBA" id="ARBA00004740"/>
    </source>
</evidence>
<keyword evidence="19" id="KW-1185">Reference proteome</keyword>
<evidence type="ECO:0000259" key="16">
    <source>
        <dbReference type="Pfam" id="PF17786"/>
    </source>
</evidence>
<evidence type="ECO:0000256" key="6">
    <source>
        <dbReference type="ARBA" id="ARBA00022525"/>
    </source>
</evidence>
<reference evidence="18 19" key="1">
    <citation type="journal article" date="2019" name="Int. J. Syst. Evol. Microbiol.">
        <title>The Global Catalogue of Microorganisms (GCM) 10K type strain sequencing project: providing services to taxonomists for standard genome sequencing and annotation.</title>
        <authorList>
            <consortium name="The Broad Institute Genomics Platform"/>
            <consortium name="The Broad Institute Genome Sequencing Center for Infectious Disease"/>
            <person name="Wu L."/>
            <person name="Ma J."/>
        </authorList>
    </citation>
    <scope>NUCLEOTIDE SEQUENCE [LARGE SCALE GENOMIC DNA]</scope>
    <source>
        <strain evidence="18 19">JCM 15089</strain>
    </source>
</reference>
<dbReference type="EMBL" id="BAAADD010000004">
    <property type="protein sequence ID" value="GAA0569365.1"/>
    <property type="molecule type" value="Genomic_DNA"/>
</dbReference>
<keyword evidence="9" id="KW-0326">Glycosidase</keyword>
<comment type="subunit">
    <text evidence="4">Homodimer.</text>
</comment>
<keyword evidence="8" id="KW-0325">Glycoprotein</keyword>
<comment type="caution">
    <text evidence="18">The sequence shown here is derived from an EMBL/GenBank/DDBJ whole genome shotgun (WGS) entry which is preliminary data.</text>
</comment>
<dbReference type="RefSeq" id="WP_166929663.1">
    <property type="nucleotide sequence ID" value="NZ_BAAADD010000004.1"/>
</dbReference>
<dbReference type="InterPro" id="IPR006311">
    <property type="entry name" value="TAT_signal"/>
</dbReference>
<evidence type="ECO:0000313" key="18">
    <source>
        <dbReference type="EMBL" id="GAA0569365.1"/>
    </source>
</evidence>
<dbReference type="SUPFAM" id="SSF51445">
    <property type="entry name" value="(Trans)glycosidases"/>
    <property type="match status" value="1"/>
</dbReference>
<dbReference type="Proteomes" id="UP001499951">
    <property type="component" value="Unassembled WGS sequence"/>
</dbReference>
<evidence type="ECO:0000256" key="5">
    <source>
        <dbReference type="ARBA" id="ARBA00012754"/>
    </source>
</evidence>
<evidence type="ECO:0000256" key="7">
    <source>
        <dbReference type="ARBA" id="ARBA00022801"/>
    </source>
</evidence>
<name>A0ABN1ELU3_9PROT</name>
<dbReference type="Pfam" id="PF17786">
    <property type="entry name" value="Mannosidase_ig"/>
    <property type="match status" value="1"/>
</dbReference>
<dbReference type="Gene3D" id="2.60.40.10">
    <property type="entry name" value="Immunoglobulins"/>
    <property type="match status" value="3"/>
</dbReference>
<protein>
    <recommendedName>
        <fullName evidence="11">Beta-mannosidase B</fullName>
        <ecNumber evidence="5">3.2.1.25</ecNumber>
    </recommendedName>
    <alternativeName>
        <fullName evidence="12">Mannanase B</fullName>
    </alternativeName>
</protein>
<dbReference type="EC" id="3.2.1.25" evidence="5"/>
<proteinExistence type="inferred from homology"/>
<keyword evidence="6" id="KW-0964">Secreted</keyword>
<dbReference type="Gene3D" id="3.20.20.80">
    <property type="entry name" value="Glycosidases"/>
    <property type="match status" value="1"/>
</dbReference>
<dbReference type="InterPro" id="IPR050887">
    <property type="entry name" value="Beta-mannosidase_GH2"/>
</dbReference>
<dbReference type="InterPro" id="IPR041625">
    <property type="entry name" value="Beta-mannosidase_Ig"/>
</dbReference>
<organism evidence="18 19">
    <name type="scientific">Rhizomicrobium electricum</name>
    <dbReference type="NCBI Taxonomy" id="480070"/>
    <lineage>
        <taxon>Bacteria</taxon>
        <taxon>Pseudomonadati</taxon>
        <taxon>Pseudomonadota</taxon>
        <taxon>Alphaproteobacteria</taxon>
        <taxon>Micropepsales</taxon>
        <taxon>Micropepsaceae</taxon>
        <taxon>Rhizomicrobium</taxon>
    </lineage>
</organism>
<comment type="catalytic activity">
    <reaction evidence="1">
        <text>Hydrolysis of terminal, non-reducing beta-D-mannose residues in beta-D-mannosides.</text>
        <dbReference type="EC" id="3.2.1.25"/>
    </reaction>
</comment>
<keyword evidence="13" id="KW-0732">Signal</keyword>
<feature type="domain" description="Beta-mannosidase Ig-fold" evidence="15">
    <location>
        <begin position="795"/>
        <end position="856"/>
    </location>
</feature>
<dbReference type="InterPro" id="IPR008979">
    <property type="entry name" value="Galactose-bd-like_sf"/>
</dbReference>
<evidence type="ECO:0000256" key="10">
    <source>
        <dbReference type="ARBA" id="ARBA00038429"/>
    </source>
</evidence>
<evidence type="ECO:0000259" key="17">
    <source>
        <dbReference type="Pfam" id="PF22666"/>
    </source>
</evidence>
<dbReference type="InterPro" id="IPR036156">
    <property type="entry name" value="Beta-gal/glucu_dom_sf"/>
</dbReference>
<sequence>MATTKRSFLKASAAGAMLSVLPGVSAAAGPDPVDRVLTSGWQFREAGNGDWLAATVPGTVHTDLLANGKIPDPFYRTNERDLQWIDKKDWEYRTALDLDAETLAHDHIELEFLGLDTFADVYLNDVQILKADNMFRRWTVDIKAQARPGANALRVVLRSAVQEGLKRLEAHGYPLPAVVDWSEIGGLGDKHVSMFVRKAGYHFGWDWGPRFVTSGIWRPVRLRTWNAVRIADFHIVQNSLSPTEARLTAAFEILADAAEQALIEVQSPTDASVKARTSVSLLPGRNTAKLEFTVAKPRLWWTNGLGEAFLYEFAGQLTTASGRDRKAVKTGLRTLNLVQKPDANGTSFAFELNGVPVFMKGANYIPNDSFLPRVGHATYEHIVRSAADTHMNMLRVWGGGIYENDEFYDLCDRHGILIWQDFMFACTMYPGDQAFLDNVREEAIDNVKRLRGHACIALWVGNNEIDTAWQNDVPNGGWKWKENYSEAQRKEMWATYSAIFHHILPDVVTAHDPERSYWPSSPLAAWDGKDGVKHADLTTKLQSGDIHSWGVWWAARPFSSYRTYVGRFMSEYGFQSFPELKTIAAFAQPGDYDIFSDVLKAHQRSYIGNGTIKTYMERDYKVPKDFRQFLYIGQVLQAEGIKVAMEAHRARKPFCMGSLFWQINDCWPVASWSSIDYYGRWKALQYFARKSYAPELVTMSAENDTVKIAVVSDRLKDRQATLTLRLMDFHGKILRTIKQSLIVMANSVADFTMPVTDVLGGAPESAVLLHASLAAGPKVLAEDVLYFAPVKDLVLPSATVKTTVKVIGNETAIAVSSPALVKNLYFSYDETDGFFSDNYFDLLPGTTKVVHFRPAGAKPPRQAPKLMHMAEIT</sequence>
<feature type="domain" description="Mannosidase Ig/CBM-like" evidence="16">
    <location>
        <begin position="705"/>
        <end position="792"/>
    </location>
</feature>
<evidence type="ECO:0000256" key="4">
    <source>
        <dbReference type="ARBA" id="ARBA00011738"/>
    </source>
</evidence>
<evidence type="ECO:0000313" key="19">
    <source>
        <dbReference type="Proteomes" id="UP001499951"/>
    </source>
</evidence>
<evidence type="ECO:0000256" key="1">
    <source>
        <dbReference type="ARBA" id="ARBA00000829"/>
    </source>
</evidence>
<feature type="domain" description="Beta-mannosidase-like galactose-binding" evidence="17">
    <location>
        <begin position="41"/>
        <end position="218"/>
    </location>
</feature>
<dbReference type="InterPro" id="IPR054593">
    <property type="entry name" value="Beta-mannosidase-like_N2"/>
</dbReference>
<dbReference type="InterPro" id="IPR006102">
    <property type="entry name" value="Ig-like_GH2"/>
</dbReference>
<dbReference type="InterPro" id="IPR013783">
    <property type="entry name" value="Ig-like_fold"/>
</dbReference>
<dbReference type="InterPro" id="IPR017853">
    <property type="entry name" value="GH"/>
</dbReference>
<comment type="pathway">
    <text evidence="3">Glycan metabolism; N-glycan degradation.</text>
</comment>
<comment type="subcellular location">
    <subcellularLocation>
        <location evidence="2">Secreted</location>
    </subcellularLocation>
</comment>
<dbReference type="Pfam" id="PF17753">
    <property type="entry name" value="Ig_mannosidase"/>
    <property type="match status" value="1"/>
</dbReference>
<dbReference type="PROSITE" id="PS51318">
    <property type="entry name" value="TAT"/>
    <property type="match status" value="1"/>
</dbReference>
<dbReference type="PANTHER" id="PTHR43730">
    <property type="entry name" value="BETA-MANNOSIDASE"/>
    <property type="match status" value="1"/>
</dbReference>
<evidence type="ECO:0000259" key="14">
    <source>
        <dbReference type="Pfam" id="PF00703"/>
    </source>
</evidence>
<gene>
    <name evidence="18" type="ORF">GCM10008942_17560</name>
</gene>
<feature type="signal peptide" evidence="13">
    <location>
        <begin position="1"/>
        <end position="27"/>
    </location>
</feature>
<dbReference type="Pfam" id="PF00703">
    <property type="entry name" value="Glyco_hydro_2"/>
    <property type="match status" value="1"/>
</dbReference>
<comment type="similarity">
    <text evidence="10">Belongs to the glycosyl hydrolase 2 family. Beta-mannosidase B subfamily.</text>
</comment>
<feature type="domain" description="Glycoside hydrolase family 2 immunoglobulin-like beta-sandwich" evidence="14">
    <location>
        <begin position="228"/>
        <end position="333"/>
    </location>
</feature>
<evidence type="ECO:0000256" key="13">
    <source>
        <dbReference type="SAM" id="SignalP"/>
    </source>
</evidence>
<dbReference type="InterPro" id="IPR041447">
    <property type="entry name" value="Mannosidase_ig"/>
</dbReference>
<evidence type="ECO:0000256" key="9">
    <source>
        <dbReference type="ARBA" id="ARBA00023295"/>
    </source>
</evidence>
<dbReference type="GO" id="GO:0016787">
    <property type="term" value="F:hydrolase activity"/>
    <property type="evidence" value="ECO:0007669"/>
    <property type="project" value="UniProtKB-KW"/>
</dbReference>
<dbReference type="Gene3D" id="2.60.120.260">
    <property type="entry name" value="Galactose-binding domain-like"/>
    <property type="match status" value="1"/>
</dbReference>